<keyword evidence="1" id="KW-0812">Transmembrane</keyword>
<keyword evidence="1" id="KW-0472">Membrane</keyword>
<accession>A0A2H9T6J5</accession>
<feature type="transmembrane region" description="Helical" evidence="1">
    <location>
        <begin position="6"/>
        <end position="26"/>
    </location>
</feature>
<gene>
    <name evidence="2" type="ORF">CI610_02214</name>
</gene>
<evidence type="ECO:0000256" key="1">
    <source>
        <dbReference type="SAM" id="Phobius"/>
    </source>
</evidence>
<organism evidence="2">
    <name type="scientific">invertebrate metagenome</name>
    <dbReference type="NCBI Taxonomy" id="1711999"/>
    <lineage>
        <taxon>unclassified sequences</taxon>
        <taxon>metagenomes</taxon>
        <taxon>organismal metagenomes</taxon>
    </lineage>
</organism>
<reference evidence="2" key="1">
    <citation type="journal article" date="2017" name="Appl. Environ. Microbiol.">
        <title>Molecular characterization of an Endozoicomonas-like organism causing infection in king scallop Pecten maximus L.</title>
        <authorList>
            <person name="Cano I."/>
            <person name="van Aerle R."/>
            <person name="Ross S."/>
            <person name="Verner-Jeffreys D.W."/>
            <person name="Paley R.K."/>
            <person name="Rimmer G."/>
            <person name="Ryder D."/>
            <person name="Hooper P."/>
            <person name="Stone D."/>
            <person name="Feist S.W."/>
        </authorList>
    </citation>
    <scope>NUCLEOTIDE SEQUENCE</scope>
</reference>
<dbReference type="PROSITE" id="PS51257">
    <property type="entry name" value="PROKAR_LIPOPROTEIN"/>
    <property type="match status" value="1"/>
</dbReference>
<comment type="caution">
    <text evidence="2">The sequence shown here is derived from an EMBL/GenBank/DDBJ whole genome shotgun (WGS) entry which is preliminary data.</text>
</comment>
<name>A0A2H9T6J5_9ZZZZ</name>
<evidence type="ECO:0000313" key="2">
    <source>
        <dbReference type="EMBL" id="PJE78841.1"/>
    </source>
</evidence>
<dbReference type="AlphaFoldDB" id="A0A2H9T6J5"/>
<keyword evidence="1" id="KW-1133">Transmembrane helix</keyword>
<sequence length="67" mass="7581">MRKFYTYNSFVNLLMSIATVVLGCNLRTVEWTAQPRAMVANVLGKVADSQNKPIYKSLTAIQTLRML</sequence>
<protein>
    <submittedName>
        <fullName evidence="2">Uncharacterized protein</fullName>
    </submittedName>
</protein>
<proteinExistence type="predicted"/>
<dbReference type="EMBL" id="NSIT01000123">
    <property type="protein sequence ID" value="PJE78841.1"/>
    <property type="molecule type" value="Genomic_DNA"/>
</dbReference>